<sequence length="54" mass="6263">MNQVNCPVCGKKCVKSGKIKVGSQRWFCKECKTSLTHAKKWRYFDDLASKVEHM</sequence>
<accession>A0ABV1EGE2</accession>
<name>A0ABV1EGE2_9FIRM</name>
<protein>
    <recommendedName>
        <fullName evidence="3">IS256 family transposase</fullName>
    </recommendedName>
</protein>
<gene>
    <name evidence="1" type="ORF">AAAT04_02915</name>
</gene>
<comment type="caution">
    <text evidence="1">The sequence shown here is derived from an EMBL/GenBank/DDBJ whole genome shotgun (WGS) entry which is preliminary data.</text>
</comment>
<dbReference type="EMBL" id="JBBNFM010000001">
    <property type="protein sequence ID" value="MEQ2452997.1"/>
    <property type="molecule type" value="Genomic_DNA"/>
</dbReference>
<proteinExistence type="predicted"/>
<keyword evidence="2" id="KW-1185">Reference proteome</keyword>
<evidence type="ECO:0000313" key="2">
    <source>
        <dbReference type="Proteomes" id="UP001482186"/>
    </source>
</evidence>
<evidence type="ECO:0000313" key="1">
    <source>
        <dbReference type="EMBL" id="MEQ2452997.1"/>
    </source>
</evidence>
<evidence type="ECO:0008006" key="3">
    <source>
        <dbReference type="Google" id="ProtNLM"/>
    </source>
</evidence>
<dbReference type="Proteomes" id="UP001482186">
    <property type="component" value="Unassembled WGS sequence"/>
</dbReference>
<organism evidence="1 2">
    <name type="scientific">Coprococcus ammoniilyticus</name>
    <dbReference type="NCBI Taxonomy" id="2981785"/>
    <lineage>
        <taxon>Bacteria</taxon>
        <taxon>Bacillati</taxon>
        <taxon>Bacillota</taxon>
        <taxon>Clostridia</taxon>
        <taxon>Lachnospirales</taxon>
        <taxon>Lachnospiraceae</taxon>
        <taxon>Coprococcus</taxon>
    </lineage>
</organism>
<reference evidence="1 2" key="1">
    <citation type="submission" date="2024-04" db="EMBL/GenBank/DDBJ databases">
        <title>Human intestinal bacterial collection.</title>
        <authorList>
            <person name="Pauvert C."/>
            <person name="Hitch T.C.A."/>
            <person name="Clavel T."/>
        </authorList>
    </citation>
    <scope>NUCLEOTIDE SEQUENCE [LARGE SCALE GENOMIC DNA]</scope>
    <source>
        <strain evidence="1 2">CLA-AA-H141</strain>
    </source>
</reference>